<dbReference type="Gene3D" id="3.90.640.10">
    <property type="entry name" value="Actin, Chain A, domain 4"/>
    <property type="match status" value="1"/>
</dbReference>
<feature type="region of interest" description="Disordered" evidence="4">
    <location>
        <begin position="1015"/>
        <end position="1035"/>
    </location>
</feature>
<dbReference type="Pfam" id="PF18721">
    <property type="entry name" value="CxC6"/>
    <property type="match status" value="1"/>
</dbReference>
<dbReference type="FunFam" id="2.60.34.10:FF:000012">
    <property type="entry name" value="Heat shock 70 kDa protein"/>
    <property type="match status" value="1"/>
</dbReference>
<dbReference type="InterPro" id="IPR018181">
    <property type="entry name" value="Heat_shock_70_CS"/>
</dbReference>
<proteinExistence type="inferred from homology"/>
<dbReference type="Pfam" id="PF00012">
    <property type="entry name" value="HSP70"/>
    <property type="match status" value="1"/>
</dbReference>
<dbReference type="STRING" id="92696.A0A4R0R232"/>
<dbReference type="Pfam" id="PF18718">
    <property type="entry name" value="CxC5"/>
    <property type="match status" value="1"/>
</dbReference>
<dbReference type="FunFam" id="3.90.640.10:FF:000003">
    <property type="entry name" value="Molecular chaperone DnaK"/>
    <property type="match status" value="1"/>
</dbReference>
<feature type="domain" description="CxC5 like cysteine cluster associated with KDZ" evidence="5">
    <location>
        <begin position="688"/>
        <end position="823"/>
    </location>
</feature>
<comment type="similarity">
    <text evidence="1">Belongs to the heat shock protein 70 family.</text>
</comment>
<evidence type="ECO:0000256" key="3">
    <source>
        <dbReference type="ARBA" id="ARBA00022840"/>
    </source>
</evidence>
<dbReference type="InterPro" id="IPR041539">
    <property type="entry name" value="CxC5"/>
</dbReference>
<evidence type="ECO:0000313" key="7">
    <source>
        <dbReference type="EMBL" id="TCD59926.1"/>
    </source>
</evidence>
<dbReference type="AlphaFoldDB" id="A0A4R0R232"/>
<evidence type="ECO:0000256" key="1">
    <source>
        <dbReference type="ARBA" id="ARBA00007381"/>
    </source>
</evidence>
<organism evidence="7 8">
    <name type="scientific">Steccherinum ochraceum</name>
    <dbReference type="NCBI Taxonomy" id="92696"/>
    <lineage>
        <taxon>Eukaryota</taxon>
        <taxon>Fungi</taxon>
        <taxon>Dikarya</taxon>
        <taxon>Basidiomycota</taxon>
        <taxon>Agaricomycotina</taxon>
        <taxon>Agaricomycetes</taxon>
        <taxon>Polyporales</taxon>
        <taxon>Steccherinaceae</taxon>
        <taxon>Steccherinum</taxon>
    </lineage>
</organism>
<dbReference type="PRINTS" id="PR00301">
    <property type="entry name" value="HEATSHOCK70"/>
</dbReference>
<name>A0A4R0R232_9APHY</name>
<dbReference type="PANTHER" id="PTHR19375">
    <property type="entry name" value="HEAT SHOCK PROTEIN 70KDA"/>
    <property type="match status" value="1"/>
</dbReference>
<keyword evidence="8" id="KW-1185">Reference proteome</keyword>
<dbReference type="Proteomes" id="UP000292702">
    <property type="component" value="Unassembled WGS sequence"/>
</dbReference>
<keyword evidence="2" id="KW-0547">Nucleotide-binding</keyword>
<evidence type="ECO:0000256" key="4">
    <source>
        <dbReference type="SAM" id="MobiDB-lite"/>
    </source>
</evidence>
<dbReference type="InterPro" id="IPR040898">
    <property type="entry name" value="CxC6"/>
</dbReference>
<dbReference type="GO" id="GO:0005524">
    <property type="term" value="F:ATP binding"/>
    <property type="evidence" value="ECO:0007669"/>
    <property type="project" value="UniProtKB-KW"/>
</dbReference>
<dbReference type="FunFam" id="3.30.420.40:FF:000545">
    <property type="entry name" value="Endoplasmic reticulum chaperone BiP"/>
    <property type="match status" value="1"/>
</dbReference>
<feature type="domain" description="CxC6 like cysteine cluster associated with KDZ" evidence="6">
    <location>
        <begin position="917"/>
        <end position="976"/>
    </location>
</feature>
<dbReference type="InterPro" id="IPR029047">
    <property type="entry name" value="HSP70_peptide-bd_sf"/>
</dbReference>
<dbReference type="EMBL" id="RWJN01000699">
    <property type="protein sequence ID" value="TCD59926.1"/>
    <property type="molecule type" value="Genomic_DNA"/>
</dbReference>
<evidence type="ECO:0000259" key="5">
    <source>
        <dbReference type="Pfam" id="PF18718"/>
    </source>
</evidence>
<dbReference type="SUPFAM" id="SSF53067">
    <property type="entry name" value="Actin-like ATPase domain"/>
    <property type="match status" value="2"/>
</dbReference>
<comment type="caution">
    <text evidence="7">The sequence shown here is derived from an EMBL/GenBank/DDBJ whole genome shotgun (WGS) entry which is preliminary data.</text>
</comment>
<dbReference type="GO" id="GO:0140662">
    <property type="term" value="F:ATP-dependent protein folding chaperone"/>
    <property type="evidence" value="ECO:0007669"/>
    <property type="project" value="InterPro"/>
</dbReference>
<dbReference type="InterPro" id="IPR043129">
    <property type="entry name" value="ATPase_NBD"/>
</dbReference>
<dbReference type="SUPFAM" id="SSF100920">
    <property type="entry name" value="Heat shock protein 70kD (HSP70), peptide-binding domain"/>
    <property type="match status" value="1"/>
</dbReference>
<dbReference type="OrthoDB" id="2401965at2759"/>
<dbReference type="Gene3D" id="2.60.34.10">
    <property type="entry name" value="Substrate Binding Domain Of DNAk, Chain A, domain 1"/>
    <property type="match status" value="1"/>
</dbReference>
<keyword evidence="3" id="KW-0067">ATP-binding</keyword>
<dbReference type="InterPro" id="IPR013126">
    <property type="entry name" value="Hsp_70_fam"/>
</dbReference>
<accession>A0A4R0R232</accession>
<feature type="compositionally biased region" description="Basic and acidic residues" evidence="4">
    <location>
        <begin position="1021"/>
        <end position="1030"/>
    </location>
</feature>
<evidence type="ECO:0000256" key="2">
    <source>
        <dbReference type="ARBA" id="ARBA00022741"/>
    </source>
</evidence>
<dbReference type="PROSITE" id="PS01036">
    <property type="entry name" value="HSP70_3"/>
    <property type="match status" value="1"/>
</dbReference>
<gene>
    <name evidence="7" type="primary">HSP70_4</name>
    <name evidence="7" type="ORF">EIP91_011040</name>
</gene>
<protein>
    <submittedName>
        <fullName evidence="7">Hsp70 chaperone</fullName>
    </submittedName>
</protein>
<evidence type="ECO:0000259" key="6">
    <source>
        <dbReference type="Pfam" id="PF18721"/>
    </source>
</evidence>
<sequence length="1228" mass="136094">MEGKMPLVIENAEEVRTQNNTRQAVVNSSNAAFAFKHLIGCQFKDAGVKEDMKHWPFKKVPQSDGCPAVEAENNGKRHQFSAKELSSMVLVKMKETAEQYLNKKVNLNDAVITVPTYFRDAQCQATKDAGQIAALDVLHVINQPTAAALAYGLDRTDFSVITVYSLGGGTSNISVLEMQKGTFKVKSTNGDTHLGGEDFDHVLVGDILKTFKAQEGPLKAKIELSSAQQTEINLPFITADASGSKHINTKILGSQFESLVGPLITRTIDPCKKALSGAGVKASEIDDVILVGGMTRMPRVVETVKSVFGREPSKSVNPDEAVAIGASIQGGVLAGNVADILLLDVTPLSLGITLSGIITKLISHNTTIPTEKTQTFSTAADGQNAIEVKIYQGERELVRDNKLLGNFNLVGIPPAPKGVPQIDITFDIDADGTVDVTAKDKATNKDQSMTVTSSSGLSSDKDIERMVSQSKQYTETGKERRAVIKESNKADSVCADAEKAMSEFRVQLKAVEKEKVNKLVDIETLTRYMTLMAILLWPCPRVPSCRSLPTCKFNHKAPSARAPALQPDIYYGHEEAAKICTRLGVFALREMCSYLESRLHVDSVQLADFEVKHLRDHLVWRNRGELPPSLPPNVNDFLAEVMEVTPPVMELIWQRLYRFVQAPEDAQFSAGSDILALLLKGGVSRKIGCYNLHPPVHVCVNLDCTYKFGHQAGAQQILTDVIETPVVYFSSAFGPIPAMSYSGRCPNCKTRYYPTYYTIDTGTAGEAVRSYYHQDVVTTNCPAVHVALHVYCDFALCERISISNCMTFAWVSASNHAAIYNMEHTSARNAFPVDWSNIPELTTILVWDAFFLHALLLDAQERGDHLVLDNSSDQDRRLDPALEARTRRVAGPYREYWNHVCQKCCQQNDSGNPDEPGRPCCGVRDCQNPLPSQQARFCEDPSHAAMADLCCVVDCESQASDEHKTCDEPSHRAIEDASGKSAIFILRRRLERLRAHSLEDDGTNPDVVTDEATEFDETGECEGKAEEGNTKPRAKFGRTRTHNEQLMVATCGTILARATMYGSEAPNGVRSFLEGGFPTRSSLPTILYYDSACNFLAHCMAQDDHRYDHITMPVDAFHAKTKHKETDMFCNQHCNPAQFEFLFDDRDKWRFNSSAAEMTNAWFGGFAAIVREMRPARYDFFLDEMIKRKNRAIVARLAASKAFPDELPRELLVRDDEIPDLYMFDDDM</sequence>
<reference evidence="7 8" key="1">
    <citation type="submission" date="2018-11" db="EMBL/GenBank/DDBJ databases">
        <title>Genome assembly of Steccherinum ochraceum LE-BIN_3174, the white-rot fungus of the Steccherinaceae family (The Residual Polyporoid clade, Polyporales, Basidiomycota).</title>
        <authorList>
            <person name="Fedorova T.V."/>
            <person name="Glazunova O.A."/>
            <person name="Landesman E.O."/>
            <person name="Moiseenko K.V."/>
            <person name="Psurtseva N.V."/>
            <person name="Savinova O.S."/>
            <person name="Shakhova N.V."/>
            <person name="Tyazhelova T.V."/>
            <person name="Vasina D.V."/>
        </authorList>
    </citation>
    <scope>NUCLEOTIDE SEQUENCE [LARGE SCALE GENOMIC DNA]</scope>
    <source>
        <strain evidence="7 8">LE-BIN_3174</strain>
    </source>
</reference>
<dbReference type="Gene3D" id="3.30.420.40">
    <property type="match status" value="2"/>
</dbReference>
<evidence type="ECO:0000313" key="8">
    <source>
        <dbReference type="Proteomes" id="UP000292702"/>
    </source>
</evidence>